<accession>A0ABR8MRQ2</accession>
<name>A0ABR8MRQ2_9BACL</name>
<keyword evidence="2" id="KW-1185">Reference proteome</keyword>
<dbReference type="InterPro" id="IPR003462">
    <property type="entry name" value="ODC_Mu_crystall"/>
</dbReference>
<sequence>MLYLNEADLLTLGADWGILADTVTQALASMSVGDYVQPIKPYLRFKNPANRIIAMPAYIGGSFDAAGIKWIASFPANPSFGIPRAHSVVVLNDAATGQPVALINSPLLSIMRTAAVSAVMLRRWLELPSQHHERQLNVGLIGCGPIGQWHARMLTVILGSRLGRLTTYDLSPERARAAAATAGSSGVASSQWEEAYSDSDIIVTCTVSGSRYISSPPPPGSLLLHVSLRDYQPAALSSIETIVVDDWEEICRENTDIEQMHLTAGLGKDQTIAFSEAVFGDKLLTMKQDSNVLFSPMGMAIFDIAVAAYMTELARDKGIGLELT</sequence>
<evidence type="ECO:0000313" key="1">
    <source>
        <dbReference type="EMBL" id="MBD3917721.1"/>
    </source>
</evidence>
<dbReference type="PANTHER" id="PTHR13812:SF19">
    <property type="entry name" value="KETIMINE REDUCTASE MU-CRYSTALLIN"/>
    <property type="match status" value="1"/>
</dbReference>
<proteinExistence type="predicted"/>
<dbReference type="EMBL" id="JACXZA010000001">
    <property type="protein sequence ID" value="MBD3917721.1"/>
    <property type="molecule type" value="Genomic_DNA"/>
</dbReference>
<dbReference type="Gene3D" id="3.40.50.720">
    <property type="entry name" value="NAD(P)-binding Rossmann-like Domain"/>
    <property type="match status" value="1"/>
</dbReference>
<dbReference type="SUPFAM" id="SSF51735">
    <property type="entry name" value="NAD(P)-binding Rossmann-fold domains"/>
    <property type="match status" value="1"/>
</dbReference>
<gene>
    <name evidence="1" type="ORF">H8B09_03075</name>
</gene>
<dbReference type="InterPro" id="IPR036291">
    <property type="entry name" value="NAD(P)-bd_dom_sf"/>
</dbReference>
<dbReference type="Pfam" id="PF02423">
    <property type="entry name" value="OCD_Mu_crystall"/>
    <property type="match status" value="1"/>
</dbReference>
<protein>
    <submittedName>
        <fullName evidence="1">2,3-diaminopropionate biosynthesis protein SbnB</fullName>
    </submittedName>
</protein>
<dbReference type="PIRSF" id="PIRSF001439">
    <property type="entry name" value="CryM"/>
    <property type="match status" value="1"/>
</dbReference>
<dbReference type="PANTHER" id="PTHR13812">
    <property type="entry name" value="KETIMINE REDUCTASE MU-CRYSTALLIN"/>
    <property type="match status" value="1"/>
</dbReference>
<reference evidence="1 2" key="1">
    <citation type="submission" date="2020-09" db="EMBL/GenBank/DDBJ databases">
        <title>Paenibacillus sp. strain PR3 16S rRNA gene Genome sequencing and assembly.</title>
        <authorList>
            <person name="Kim J."/>
        </authorList>
    </citation>
    <scope>NUCLEOTIDE SEQUENCE [LARGE SCALE GENOMIC DNA]</scope>
    <source>
        <strain evidence="1 2">PR3</strain>
    </source>
</reference>
<dbReference type="Proteomes" id="UP000609346">
    <property type="component" value="Unassembled WGS sequence"/>
</dbReference>
<evidence type="ECO:0000313" key="2">
    <source>
        <dbReference type="Proteomes" id="UP000609346"/>
    </source>
</evidence>
<dbReference type="InterPro" id="IPR023401">
    <property type="entry name" value="ODC_N"/>
</dbReference>
<comment type="caution">
    <text evidence="1">The sequence shown here is derived from an EMBL/GenBank/DDBJ whole genome shotgun (WGS) entry which is preliminary data.</text>
</comment>
<organism evidence="1 2">
    <name type="scientific">Paenibacillus terricola</name>
    <dbReference type="NCBI Taxonomy" id="2763503"/>
    <lineage>
        <taxon>Bacteria</taxon>
        <taxon>Bacillati</taxon>
        <taxon>Bacillota</taxon>
        <taxon>Bacilli</taxon>
        <taxon>Bacillales</taxon>
        <taxon>Paenibacillaceae</taxon>
        <taxon>Paenibacillus</taxon>
    </lineage>
</organism>
<dbReference type="Gene3D" id="3.30.1780.10">
    <property type="entry name" value="ornithine cyclodeaminase, domain 1"/>
    <property type="match status" value="1"/>
</dbReference>